<sequence length="333" mass="36832">MRACRADVLHLHVFWLWPLARRLRERTGIPIVYTVHSLDRAEYELGQGPPECLTQSDLQESLIASADRIVALTQSESALIAAYVPAACGRVRVVGNGIEDCPGALATASRPPTTGPLTVLYSGRFVERKGVRDLLAAVPLVLERAPNTSFVLAGGHRHCSGDDMARYWLPVGFERYRERVRFTGWLSSQDLARLYGQADVLVVPSWYEPFGMVVLEGMLYGLPIVASSVGGPAEILEHERTGLLHPPRDGIALAAALTRLIEEPGLRQRLRQEAAREVRQTWLYSKVVRRMCSVYAEMCTDASETPTKIGLPGSPRGHFPIMRREPHHVSAAP</sequence>
<dbReference type="PANTHER" id="PTHR12526:SF510">
    <property type="entry name" value="D-INOSITOL 3-PHOSPHATE GLYCOSYLTRANSFERASE"/>
    <property type="match status" value="1"/>
</dbReference>
<reference evidence="6 7" key="1">
    <citation type="submission" date="2019-07" db="EMBL/GenBank/DDBJ databases">
        <title>Whole genome shotgun sequence of Reyranella soli NBRC 108950.</title>
        <authorList>
            <person name="Hosoyama A."/>
            <person name="Uohara A."/>
            <person name="Ohji S."/>
            <person name="Ichikawa N."/>
        </authorList>
    </citation>
    <scope>NUCLEOTIDE SEQUENCE [LARGE SCALE GENOMIC DNA]</scope>
    <source>
        <strain evidence="6 7">NBRC 108950</strain>
    </source>
</reference>
<evidence type="ECO:0000259" key="4">
    <source>
        <dbReference type="Pfam" id="PF00534"/>
    </source>
</evidence>
<evidence type="ECO:0000256" key="3">
    <source>
        <dbReference type="SAM" id="MobiDB-lite"/>
    </source>
</evidence>
<dbReference type="InterPro" id="IPR001296">
    <property type="entry name" value="Glyco_trans_1"/>
</dbReference>
<evidence type="ECO:0000256" key="1">
    <source>
        <dbReference type="ARBA" id="ARBA00022676"/>
    </source>
</evidence>
<keyword evidence="2" id="KW-0808">Transferase</keyword>
<dbReference type="CDD" id="cd03801">
    <property type="entry name" value="GT4_PimA-like"/>
    <property type="match status" value="1"/>
</dbReference>
<dbReference type="PANTHER" id="PTHR12526">
    <property type="entry name" value="GLYCOSYLTRANSFERASE"/>
    <property type="match status" value="1"/>
</dbReference>
<name>A0A512NIA4_9HYPH</name>
<dbReference type="Pfam" id="PF00534">
    <property type="entry name" value="Glycos_transf_1"/>
    <property type="match status" value="1"/>
</dbReference>
<dbReference type="InterPro" id="IPR028098">
    <property type="entry name" value="Glyco_trans_4-like_N"/>
</dbReference>
<feature type="domain" description="Glycosyltransferase subfamily 4-like N-terminal" evidence="5">
    <location>
        <begin position="4"/>
        <end position="97"/>
    </location>
</feature>
<protein>
    <recommendedName>
        <fullName evidence="8">Glycosyl transferase family 1</fullName>
    </recommendedName>
</protein>
<dbReference type="GO" id="GO:0016757">
    <property type="term" value="F:glycosyltransferase activity"/>
    <property type="evidence" value="ECO:0007669"/>
    <property type="project" value="UniProtKB-KW"/>
</dbReference>
<keyword evidence="7" id="KW-1185">Reference proteome</keyword>
<feature type="compositionally biased region" description="Basic and acidic residues" evidence="3">
    <location>
        <begin position="322"/>
        <end position="333"/>
    </location>
</feature>
<dbReference type="AlphaFoldDB" id="A0A512NIA4"/>
<evidence type="ECO:0000313" key="6">
    <source>
        <dbReference type="EMBL" id="GEP58681.1"/>
    </source>
</evidence>
<accession>A0A512NIA4</accession>
<keyword evidence="1" id="KW-0328">Glycosyltransferase</keyword>
<feature type="region of interest" description="Disordered" evidence="3">
    <location>
        <begin position="306"/>
        <end position="333"/>
    </location>
</feature>
<dbReference type="Pfam" id="PF13579">
    <property type="entry name" value="Glyco_trans_4_4"/>
    <property type="match status" value="1"/>
</dbReference>
<evidence type="ECO:0000259" key="5">
    <source>
        <dbReference type="Pfam" id="PF13579"/>
    </source>
</evidence>
<evidence type="ECO:0000313" key="7">
    <source>
        <dbReference type="Proteomes" id="UP000321058"/>
    </source>
</evidence>
<comment type="caution">
    <text evidence="6">The sequence shown here is derived from an EMBL/GenBank/DDBJ whole genome shotgun (WGS) entry which is preliminary data.</text>
</comment>
<dbReference type="EMBL" id="BKAJ01000107">
    <property type="protein sequence ID" value="GEP58681.1"/>
    <property type="molecule type" value="Genomic_DNA"/>
</dbReference>
<dbReference type="Proteomes" id="UP000321058">
    <property type="component" value="Unassembled WGS sequence"/>
</dbReference>
<dbReference type="Gene3D" id="3.40.50.2000">
    <property type="entry name" value="Glycogen Phosphorylase B"/>
    <property type="match status" value="2"/>
</dbReference>
<gene>
    <name evidence="6" type="ORF">RSO01_58470</name>
</gene>
<evidence type="ECO:0000256" key="2">
    <source>
        <dbReference type="ARBA" id="ARBA00022679"/>
    </source>
</evidence>
<feature type="domain" description="Glycosyl transferase family 1" evidence="4">
    <location>
        <begin position="114"/>
        <end position="275"/>
    </location>
</feature>
<dbReference type="SUPFAM" id="SSF53756">
    <property type="entry name" value="UDP-Glycosyltransferase/glycogen phosphorylase"/>
    <property type="match status" value="1"/>
</dbReference>
<organism evidence="6 7">
    <name type="scientific">Reyranella soli</name>
    <dbReference type="NCBI Taxonomy" id="1230389"/>
    <lineage>
        <taxon>Bacteria</taxon>
        <taxon>Pseudomonadati</taxon>
        <taxon>Pseudomonadota</taxon>
        <taxon>Alphaproteobacteria</taxon>
        <taxon>Hyphomicrobiales</taxon>
        <taxon>Reyranellaceae</taxon>
        <taxon>Reyranella</taxon>
    </lineage>
</organism>
<proteinExistence type="predicted"/>
<evidence type="ECO:0008006" key="8">
    <source>
        <dbReference type="Google" id="ProtNLM"/>
    </source>
</evidence>